<comment type="caution">
    <text evidence="2">The sequence shown here is derived from an EMBL/GenBank/DDBJ whole genome shotgun (WGS) entry which is preliminary data.</text>
</comment>
<gene>
    <name evidence="2" type="ORF">VNO77_42902</name>
</gene>
<dbReference type="EMBL" id="JAYMYQ010000011">
    <property type="protein sequence ID" value="KAK7305004.1"/>
    <property type="molecule type" value="Genomic_DNA"/>
</dbReference>
<dbReference type="PANTHER" id="PTHR48460:SF1">
    <property type="entry name" value="RWP-RK DOMAIN-CONTAINING PROTEIN"/>
    <property type="match status" value="1"/>
</dbReference>
<proteinExistence type="predicted"/>
<protein>
    <submittedName>
        <fullName evidence="2">Uncharacterized protein</fullName>
    </submittedName>
</protein>
<evidence type="ECO:0000313" key="3">
    <source>
        <dbReference type="Proteomes" id="UP001367508"/>
    </source>
</evidence>
<reference evidence="2 3" key="1">
    <citation type="submission" date="2024-01" db="EMBL/GenBank/DDBJ databases">
        <title>The genomes of 5 underutilized Papilionoideae crops provide insights into root nodulation and disease resistanc.</title>
        <authorList>
            <person name="Jiang F."/>
        </authorList>
    </citation>
    <scope>NUCLEOTIDE SEQUENCE [LARGE SCALE GENOMIC DNA]</scope>
    <source>
        <strain evidence="2">LVBAO_FW01</strain>
        <tissue evidence="2">Leaves</tissue>
    </source>
</reference>
<evidence type="ECO:0000313" key="2">
    <source>
        <dbReference type="EMBL" id="KAK7305004.1"/>
    </source>
</evidence>
<feature type="region of interest" description="Disordered" evidence="1">
    <location>
        <begin position="58"/>
        <end position="81"/>
    </location>
</feature>
<accession>A0AAN9JWR5</accession>
<organism evidence="2 3">
    <name type="scientific">Canavalia gladiata</name>
    <name type="common">Sword bean</name>
    <name type="synonym">Dolichos gladiatus</name>
    <dbReference type="NCBI Taxonomy" id="3824"/>
    <lineage>
        <taxon>Eukaryota</taxon>
        <taxon>Viridiplantae</taxon>
        <taxon>Streptophyta</taxon>
        <taxon>Embryophyta</taxon>
        <taxon>Tracheophyta</taxon>
        <taxon>Spermatophyta</taxon>
        <taxon>Magnoliopsida</taxon>
        <taxon>eudicotyledons</taxon>
        <taxon>Gunneridae</taxon>
        <taxon>Pentapetalae</taxon>
        <taxon>rosids</taxon>
        <taxon>fabids</taxon>
        <taxon>Fabales</taxon>
        <taxon>Fabaceae</taxon>
        <taxon>Papilionoideae</taxon>
        <taxon>50 kb inversion clade</taxon>
        <taxon>NPAAA clade</taxon>
        <taxon>indigoferoid/millettioid clade</taxon>
        <taxon>Phaseoleae</taxon>
        <taxon>Canavalia</taxon>
    </lineage>
</organism>
<sequence>MKIEAEMGLPLANRQIGRESKNQKVGFEVLYYWTLTMVLISGNNKSVLQQTNDERAKAQGVTMLQNSHQQGNKSGESGRTQNLVNTGLTKAMSTMDDFKCGFPSEGLSATSNKWWGSVGHDDCAGTNSDGSKSALEERAGEAEKVACETEKAENSETPLGSSLLKVVRKRAVEEGREAFKVGVFQGYSTNKLSKREKILLHQIFRSSLPRSWIHD</sequence>
<keyword evidence="3" id="KW-1185">Reference proteome</keyword>
<name>A0AAN9JWR5_CANGL</name>
<dbReference type="AlphaFoldDB" id="A0AAN9JWR5"/>
<dbReference type="PANTHER" id="PTHR48460">
    <property type="entry name" value="RWP-RK DOMAIN-CONTAINING PROTEIN"/>
    <property type="match status" value="1"/>
</dbReference>
<feature type="compositionally biased region" description="Polar residues" evidence="1">
    <location>
        <begin position="62"/>
        <end position="81"/>
    </location>
</feature>
<dbReference type="Proteomes" id="UP001367508">
    <property type="component" value="Unassembled WGS sequence"/>
</dbReference>
<evidence type="ECO:0000256" key="1">
    <source>
        <dbReference type="SAM" id="MobiDB-lite"/>
    </source>
</evidence>